<comment type="caution">
    <text evidence="2">The sequence shown here is derived from an EMBL/GenBank/DDBJ whole genome shotgun (WGS) entry which is preliminary data.</text>
</comment>
<protein>
    <submittedName>
        <fullName evidence="2">Uncharacterized protein</fullName>
    </submittedName>
</protein>
<keyword evidence="3" id="KW-1185">Reference proteome</keyword>
<dbReference type="OrthoDB" id="5218421at2759"/>
<accession>A0A1Y2ELC5</accession>
<evidence type="ECO:0000313" key="3">
    <source>
        <dbReference type="Proteomes" id="UP000193689"/>
    </source>
</evidence>
<evidence type="ECO:0000256" key="1">
    <source>
        <dbReference type="SAM" id="MobiDB-lite"/>
    </source>
</evidence>
<reference evidence="2 3" key="1">
    <citation type="submission" date="2016-07" db="EMBL/GenBank/DDBJ databases">
        <title>Pervasive Adenine N6-methylation of Active Genes in Fungi.</title>
        <authorList>
            <consortium name="DOE Joint Genome Institute"/>
            <person name="Mondo S.J."/>
            <person name="Dannebaum R.O."/>
            <person name="Kuo R.C."/>
            <person name="Labutti K."/>
            <person name="Haridas S."/>
            <person name="Kuo A."/>
            <person name="Salamov A."/>
            <person name="Ahrendt S.R."/>
            <person name="Lipzen A."/>
            <person name="Sullivan W."/>
            <person name="Andreopoulos W.B."/>
            <person name="Clum A."/>
            <person name="Lindquist E."/>
            <person name="Daum C."/>
            <person name="Ramamoorthy G.K."/>
            <person name="Gryganskyi A."/>
            <person name="Culley D."/>
            <person name="Magnuson J.K."/>
            <person name="James T.Y."/>
            <person name="O'Malley M.A."/>
            <person name="Stajich J.E."/>
            <person name="Spatafora J.W."/>
            <person name="Visel A."/>
            <person name="Grigoriev I.V."/>
        </authorList>
    </citation>
    <scope>NUCLEOTIDE SEQUENCE [LARGE SCALE GENOMIC DNA]</scope>
    <source>
        <strain evidence="2 3">CBS 129021</strain>
    </source>
</reference>
<feature type="compositionally biased region" description="Low complexity" evidence="1">
    <location>
        <begin position="75"/>
        <end position="86"/>
    </location>
</feature>
<dbReference type="EMBL" id="MCFJ01000001">
    <property type="protein sequence ID" value="ORY71665.1"/>
    <property type="molecule type" value="Genomic_DNA"/>
</dbReference>
<evidence type="ECO:0000313" key="2">
    <source>
        <dbReference type="EMBL" id="ORY71665.1"/>
    </source>
</evidence>
<gene>
    <name evidence="2" type="ORF">BCR38DRAFT_417690</name>
</gene>
<dbReference type="GeneID" id="63775379"/>
<sequence>MPYIVNTLANILQFPMSSRDQYNPVSMPINITRPVDLPSYSRSMHQHTQRQMEAASRSLHRRGNRCNNSHISKMSATGSTSSSGSSVNNDYHD</sequence>
<dbReference type="InParanoid" id="A0A1Y2ELC5"/>
<organism evidence="2 3">
    <name type="scientific">Pseudomassariella vexata</name>
    <dbReference type="NCBI Taxonomy" id="1141098"/>
    <lineage>
        <taxon>Eukaryota</taxon>
        <taxon>Fungi</taxon>
        <taxon>Dikarya</taxon>
        <taxon>Ascomycota</taxon>
        <taxon>Pezizomycotina</taxon>
        <taxon>Sordariomycetes</taxon>
        <taxon>Xylariomycetidae</taxon>
        <taxon>Amphisphaeriales</taxon>
        <taxon>Pseudomassariaceae</taxon>
        <taxon>Pseudomassariella</taxon>
    </lineage>
</organism>
<dbReference type="RefSeq" id="XP_040721257.1">
    <property type="nucleotide sequence ID" value="XM_040859167.1"/>
</dbReference>
<dbReference type="Proteomes" id="UP000193689">
    <property type="component" value="Unassembled WGS sequence"/>
</dbReference>
<name>A0A1Y2ELC5_9PEZI</name>
<dbReference type="AlphaFoldDB" id="A0A1Y2ELC5"/>
<feature type="region of interest" description="Disordered" evidence="1">
    <location>
        <begin position="37"/>
        <end position="93"/>
    </location>
</feature>
<proteinExistence type="predicted"/>
<feature type="compositionally biased region" description="Polar residues" evidence="1">
    <location>
        <begin position="65"/>
        <end position="74"/>
    </location>
</feature>